<keyword evidence="1" id="KW-0812">Transmembrane</keyword>
<evidence type="ECO:0000256" key="1">
    <source>
        <dbReference type="SAM" id="Phobius"/>
    </source>
</evidence>
<protein>
    <submittedName>
        <fullName evidence="2">Palmitoyltransferase akr1</fullName>
    </submittedName>
</protein>
<feature type="transmembrane region" description="Helical" evidence="1">
    <location>
        <begin position="78"/>
        <end position="102"/>
    </location>
</feature>
<dbReference type="Proteomes" id="UP000830375">
    <property type="component" value="Unassembled WGS sequence"/>
</dbReference>
<name>A0ABQ8LTR5_LABRO</name>
<proteinExistence type="predicted"/>
<organism evidence="2 3">
    <name type="scientific">Labeo rohita</name>
    <name type="common">Indian major carp</name>
    <name type="synonym">Cyprinus rohita</name>
    <dbReference type="NCBI Taxonomy" id="84645"/>
    <lineage>
        <taxon>Eukaryota</taxon>
        <taxon>Metazoa</taxon>
        <taxon>Chordata</taxon>
        <taxon>Craniata</taxon>
        <taxon>Vertebrata</taxon>
        <taxon>Euteleostomi</taxon>
        <taxon>Actinopterygii</taxon>
        <taxon>Neopterygii</taxon>
        <taxon>Teleostei</taxon>
        <taxon>Ostariophysi</taxon>
        <taxon>Cypriniformes</taxon>
        <taxon>Cyprinidae</taxon>
        <taxon>Labeoninae</taxon>
        <taxon>Labeonini</taxon>
        <taxon>Labeo</taxon>
    </lineage>
</organism>
<accession>A0ABQ8LTR5</accession>
<comment type="caution">
    <text evidence="2">The sequence shown here is derived from an EMBL/GenBank/DDBJ whole genome shotgun (WGS) entry which is preliminary data.</text>
</comment>
<dbReference type="EMBL" id="JACTAM010000019">
    <property type="protein sequence ID" value="KAI2653038.1"/>
    <property type="molecule type" value="Genomic_DNA"/>
</dbReference>
<evidence type="ECO:0000313" key="3">
    <source>
        <dbReference type="Proteomes" id="UP000830375"/>
    </source>
</evidence>
<gene>
    <name evidence="2" type="ORF">H4Q32_006393</name>
</gene>
<keyword evidence="3" id="KW-1185">Reference proteome</keyword>
<feature type="transmembrane region" description="Helical" evidence="1">
    <location>
        <begin position="38"/>
        <end position="58"/>
    </location>
</feature>
<keyword evidence="1" id="KW-1133">Transmembrane helix</keyword>
<evidence type="ECO:0000313" key="2">
    <source>
        <dbReference type="EMBL" id="KAI2653038.1"/>
    </source>
</evidence>
<keyword evidence="1" id="KW-0472">Membrane</keyword>
<reference evidence="2 3" key="1">
    <citation type="submission" date="2022-01" db="EMBL/GenBank/DDBJ databases">
        <title>A high-quality chromosome-level genome assembly of rohu carp, Labeo rohita.</title>
        <authorList>
            <person name="Arick M.A. II"/>
            <person name="Hsu C.-Y."/>
            <person name="Magbanua Z."/>
            <person name="Pechanova O."/>
            <person name="Grover C."/>
            <person name="Miller E."/>
            <person name="Thrash A."/>
            <person name="Ezzel L."/>
            <person name="Alam S."/>
            <person name="Benzie J."/>
            <person name="Hamilton M."/>
            <person name="Karsi A."/>
            <person name="Lawrence M.L."/>
            <person name="Peterson D.G."/>
        </authorList>
    </citation>
    <scope>NUCLEOTIDE SEQUENCE [LARGE SCALE GENOMIC DNA]</scope>
    <source>
        <strain evidence="3">BAU-BD-2019</strain>
        <tissue evidence="2">Blood</tissue>
    </source>
</reference>
<sequence>MKQLQVCQIMQTISKPGATQCLLPVLNDSIVWCTMKGLCHVFFAFVMLLCDLIVPDILEYCTNVRYWVWLSSMLNEQCLILKASLCHLVIISFILAFLNAVVRKVS</sequence>